<dbReference type="OrthoDB" id="287932at2"/>
<feature type="domain" description="ABM" evidence="1">
    <location>
        <begin position="2"/>
        <end position="91"/>
    </location>
</feature>
<dbReference type="InterPro" id="IPR011008">
    <property type="entry name" value="Dimeric_a/b-barrel"/>
</dbReference>
<dbReference type="InterPro" id="IPR007138">
    <property type="entry name" value="ABM_dom"/>
</dbReference>
<evidence type="ECO:0000313" key="3">
    <source>
        <dbReference type="Proteomes" id="UP000024942"/>
    </source>
</evidence>
<dbReference type="RefSeq" id="WP_035538486.1">
    <property type="nucleotide sequence ID" value="NZ_ARYL01000015.1"/>
</dbReference>
<organism evidence="2 3">
    <name type="scientific">Hyphomonas oceanitis SCH89</name>
    <dbReference type="NCBI Taxonomy" id="1280953"/>
    <lineage>
        <taxon>Bacteria</taxon>
        <taxon>Pseudomonadati</taxon>
        <taxon>Pseudomonadota</taxon>
        <taxon>Alphaproteobacteria</taxon>
        <taxon>Hyphomonadales</taxon>
        <taxon>Hyphomonadaceae</taxon>
        <taxon>Hyphomonas</taxon>
    </lineage>
</organism>
<dbReference type="AlphaFoldDB" id="A0A059G639"/>
<dbReference type="PROSITE" id="PS51725">
    <property type="entry name" value="ABM"/>
    <property type="match status" value="1"/>
</dbReference>
<keyword evidence="3" id="KW-1185">Reference proteome</keyword>
<dbReference type="Gene3D" id="3.30.70.100">
    <property type="match status" value="1"/>
</dbReference>
<accession>A0A059G639</accession>
<dbReference type="eggNOG" id="COG1359">
    <property type="taxonomic scope" value="Bacteria"/>
</dbReference>
<protein>
    <recommendedName>
        <fullName evidence="1">ABM domain-containing protein</fullName>
    </recommendedName>
</protein>
<proteinExistence type="predicted"/>
<evidence type="ECO:0000313" key="2">
    <source>
        <dbReference type="EMBL" id="KDA02307.1"/>
    </source>
</evidence>
<gene>
    <name evidence="2" type="ORF">HOC_11113</name>
</gene>
<comment type="caution">
    <text evidence="2">The sequence shown here is derived from an EMBL/GenBank/DDBJ whole genome shotgun (WGS) entry which is preliminary data.</text>
</comment>
<dbReference type="EMBL" id="ARYL01000015">
    <property type="protein sequence ID" value="KDA02307.1"/>
    <property type="molecule type" value="Genomic_DNA"/>
</dbReference>
<dbReference type="SUPFAM" id="SSF54909">
    <property type="entry name" value="Dimeric alpha+beta barrel"/>
    <property type="match status" value="1"/>
</dbReference>
<dbReference type="Proteomes" id="UP000024942">
    <property type="component" value="Unassembled WGS sequence"/>
</dbReference>
<reference evidence="2 3" key="1">
    <citation type="journal article" date="2014" name="Antonie Van Leeuwenhoek">
        <title>Hyphomonas beringensis sp. nov. and Hyphomonas chukchiensis sp. nov., isolated from surface seawater of the Bering Sea and Chukchi Sea.</title>
        <authorList>
            <person name="Li C."/>
            <person name="Lai Q."/>
            <person name="Li G."/>
            <person name="Dong C."/>
            <person name="Wang J."/>
            <person name="Liao Y."/>
            <person name="Shao Z."/>
        </authorList>
    </citation>
    <scope>NUCLEOTIDE SEQUENCE [LARGE SCALE GENOMIC DNA]</scope>
    <source>
        <strain evidence="2 3">SCH89</strain>
    </source>
</reference>
<sequence>MIIVTGGVTTTPDKHDRILGLALEHAKRARAAADCLGHNVHVDCENAARLVFLEYWSDLAAMKAHIALPENMDFIDQMRELSPEHVELAIFESHPWPVS</sequence>
<dbReference type="PATRIC" id="fig|1280953.3.peg.2242"/>
<evidence type="ECO:0000259" key="1">
    <source>
        <dbReference type="PROSITE" id="PS51725"/>
    </source>
</evidence>
<dbReference type="STRING" id="1280953.HOC_11113"/>
<name>A0A059G639_9PROT</name>
<dbReference type="Pfam" id="PF03992">
    <property type="entry name" value="ABM"/>
    <property type="match status" value="1"/>
</dbReference>